<feature type="region of interest" description="Disordered" evidence="1">
    <location>
        <begin position="100"/>
        <end position="126"/>
    </location>
</feature>
<dbReference type="Proteomes" id="UP000320216">
    <property type="component" value="Chromosome"/>
</dbReference>
<keyword evidence="2" id="KW-0812">Transmembrane</keyword>
<keyword evidence="2" id="KW-0472">Membrane</keyword>
<dbReference type="GO" id="GO:0005886">
    <property type="term" value="C:plasma membrane"/>
    <property type="evidence" value="ECO:0007669"/>
    <property type="project" value="TreeGrafter"/>
</dbReference>
<gene>
    <name evidence="3" type="ORF">FPZ11_16535</name>
</gene>
<dbReference type="PANTHER" id="PTHR34980">
    <property type="entry name" value="INNER MEMBRANE PROTEIN-RELATED-RELATED"/>
    <property type="match status" value="1"/>
</dbReference>
<evidence type="ECO:0000256" key="2">
    <source>
        <dbReference type="SAM" id="Phobius"/>
    </source>
</evidence>
<dbReference type="EMBL" id="CP042305">
    <property type="protein sequence ID" value="QDZ16152.1"/>
    <property type="molecule type" value="Genomic_DNA"/>
</dbReference>
<reference evidence="3 4" key="1">
    <citation type="submission" date="2019-07" db="EMBL/GenBank/DDBJ databases">
        <title>Full genome sequence of Humibacter sp. WJ7-1.</title>
        <authorList>
            <person name="Im W.-T."/>
        </authorList>
    </citation>
    <scope>NUCLEOTIDE SEQUENCE [LARGE SCALE GENOMIC DNA]</scope>
    <source>
        <strain evidence="3 4">WJ7-1</strain>
    </source>
</reference>
<dbReference type="AlphaFoldDB" id="A0A5B8M933"/>
<organism evidence="3 4">
    <name type="scientific">Humibacter ginsenosidimutans</name>
    <dbReference type="NCBI Taxonomy" id="2599293"/>
    <lineage>
        <taxon>Bacteria</taxon>
        <taxon>Bacillati</taxon>
        <taxon>Actinomycetota</taxon>
        <taxon>Actinomycetes</taxon>
        <taxon>Micrococcales</taxon>
        <taxon>Microbacteriaceae</taxon>
        <taxon>Humibacter</taxon>
    </lineage>
</organism>
<evidence type="ECO:0000256" key="1">
    <source>
        <dbReference type="SAM" id="MobiDB-lite"/>
    </source>
</evidence>
<dbReference type="KEGG" id="huw:FPZ11_16535"/>
<proteinExistence type="predicted"/>
<dbReference type="PANTHER" id="PTHR34980:SF2">
    <property type="entry name" value="INNER MEMBRANE PROTEIN YHAH-RELATED"/>
    <property type="match status" value="1"/>
</dbReference>
<sequence length="293" mass="32190">MIWVDGGVDVRGRPSGDMPPPRWTLGSRQTRCQPPRADLSRRPAFCERRCLLRWRSWGAAAGALSIAAPMGTRSGRCAVGRKSASVASPSPPTAEARLELRMSEPTPPSAPTPESRVDTEGREAPPFDRPYYRAPLPDAFLRFWKKYLVFTGRASRSEYWWWMLVDVLVGLFIQFLGTGLQPMPLISSVLHVAWLLVTAVPLVALTWRRFHDVNLSGWWAVPGLVAAAYSDIANALGVPLDFDGFGRQHLVLGGILFCVSAAGGLMLFVVSLLRPHPAGERFDDNGASARRAS</sequence>
<dbReference type="OrthoDB" id="9812349at2"/>
<feature type="compositionally biased region" description="Basic and acidic residues" evidence="1">
    <location>
        <begin position="115"/>
        <end position="126"/>
    </location>
</feature>
<protein>
    <submittedName>
        <fullName evidence="3">DUF805 domain-containing protein</fullName>
    </submittedName>
</protein>
<name>A0A5B8M933_9MICO</name>
<feature type="transmembrane region" description="Helical" evidence="2">
    <location>
        <begin position="159"/>
        <end position="177"/>
    </location>
</feature>
<dbReference type="InterPro" id="IPR008523">
    <property type="entry name" value="DUF805"/>
</dbReference>
<evidence type="ECO:0000313" key="3">
    <source>
        <dbReference type="EMBL" id="QDZ16152.1"/>
    </source>
</evidence>
<accession>A0A5B8M933</accession>
<feature type="transmembrane region" description="Helical" evidence="2">
    <location>
        <begin position="250"/>
        <end position="273"/>
    </location>
</feature>
<keyword evidence="4" id="KW-1185">Reference proteome</keyword>
<keyword evidence="2" id="KW-1133">Transmembrane helix</keyword>
<feature type="transmembrane region" description="Helical" evidence="2">
    <location>
        <begin position="183"/>
        <end position="205"/>
    </location>
</feature>
<evidence type="ECO:0000313" key="4">
    <source>
        <dbReference type="Proteomes" id="UP000320216"/>
    </source>
</evidence>
<feature type="transmembrane region" description="Helical" evidence="2">
    <location>
        <begin position="217"/>
        <end position="238"/>
    </location>
</feature>
<dbReference type="Pfam" id="PF05656">
    <property type="entry name" value="DUF805"/>
    <property type="match status" value="1"/>
</dbReference>
<feature type="region of interest" description="Disordered" evidence="1">
    <location>
        <begin position="1"/>
        <end position="37"/>
    </location>
</feature>